<accession>A0A016V0G5</accession>
<name>A0A016V0G5_9BILA</name>
<evidence type="ECO:0000313" key="2">
    <source>
        <dbReference type="Proteomes" id="UP000024635"/>
    </source>
</evidence>
<dbReference type="EMBL" id="JARK01001357">
    <property type="protein sequence ID" value="EYC20746.1"/>
    <property type="molecule type" value="Genomic_DNA"/>
</dbReference>
<keyword evidence="2" id="KW-1185">Reference proteome</keyword>
<sequence>MYCYSYISTANIDVLQWNTAYLTFFICKLSRLRSATCSSLCRCLRLSIAHTSSCRLSALSINPHCFVAGLLLVTSADKEIVRNASFVVVTSIRA</sequence>
<proteinExistence type="predicted"/>
<comment type="caution">
    <text evidence="1">The sequence shown here is derived from an EMBL/GenBank/DDBJ whole genome shotgun (WGS) entry which is preliminary data.</text>
</comment>
<gene>
    <name evidence="1" type="primary">Acey_s0021.g401</name>
    <name evidence="1" type="ORF">Y032_0021g401</name>
</gene>
<reference evidence="2" key="1">
    <citation type="journal article" date="2015" name="Nat. Genet.">
        <title>The genome and transcriptome of the zoonotic hookworm Ancylostoma ceylanicum identify infection-specific gene families.</title>
        <authorList>
            <person name="Schwarz E.M."/>
            <person name="Hu Y."/>
            <person name="Antoshechkin I."/>
            <person name="Miller M.M."/>
            <person name="Sternberg P.W."/>
            <person name="Aroian R.V."/>
        </authorList>
    </citation>
    <scope>NUCLEOTIDE SEQUENCE</scope>
    <source>
        <strain evidence="2">HY135</strain>
    </source>
</reference>
<dbReference type="AlphaFoldDB" id="A0A016V0G5"/>
<evidence type="ECO:0000313" key="1">
    <source>
        <dbReference type="EMBL" id="EYC20746.1"/>
    </source>
</evidence>
<protein>
    <submittedName>
        <fullName evidence="1">Uncharacterized protein</fullName>
    </submittedName>
</protein>
<organism evidence="1 2">
    <name type="scientific">Ancylostoma ceylanicum</name>
    <dbReference type="NCBI Taxonomy" id="53326"/>
    <lineage>
        <taxon>Eukaryota</taxon>
        <taxon>Metazoa</taxon>
        <taxon>Ecdysozoa</taxon>
        <taxon>Nematoda</taxon>
        <taxon>Chromadorea</taxon>
        <taxon>Rhabditida</taxon>
        <taxon>Rhabditina</taxon>
        <taxon>Rhabditomorpha</taxon>
        <taxon>Strongyloidea</taxon>
        <taxon>Ancylostomatidae</taxon>
        <taxon>Ancylostomatinae</taxon>
        <taxon>Ancylostoma</taxon>
    </lineage>
</organism>
<dbReference type="Proteomes" id="UP000024635">
    <property type="component" value="Unassembled WGS sequence"/>
</dbReference>